<evidence type="ECO:0000313" key="3">
    <source>
        <dbReference type="Proteomes" id="UP000326907"/>
    </source>
</evidence>
<dbReference type="GO" id="GO:0009231">
    <property type="term" value="P:riboflavin biosynthetic process"/>
    <property type="evidence" value="ECO:0007669"/>
    <property type="project" value="InterPro"/>
</dbReference>
<evidence type="ECO:0000313" key="2">
    <source>
        <dbReference type="EMBL" id="KAB2587850.1"/>
    </source>
</evidence>
<dbReference type="SUPFAM" id="SSF53597">
    <property type="entry name" value="Dihydrofolate reductase-like"/>
    <property type="match status" value="1"/>
</dbReference>
<dbReference type="Gene3D" id="3.40.430.10">
    <property type="entry name" value="Dihydrofolate Reductase, subunit A"/>
    <property type="match status" value="1"/>
</dbReference>
<feature type="domain" description="Bacterial bifunctional deaminase-reductase C-terminal" evidence="1">
    <location>
        <begin position="3"/>
        <end position="180"/>
    </location>
</feature>
<dbReference type="PANTHER" id="PTHR38011">
    <property type="entry name" value="DIHYDROFOLATE REDUCTASE FAMILY PROTEIN (AFU_ORTHOLOGUE AFUA_8G06820)"/>
    <property type="match status" value="1"/>
</dbReference>
<comment type="caution">
    <text evidence="2">The sequence shown here is derived from an EMBL/GenBank/DDBJ whole genome shotgun (WGS) entry which is preliminary data.</text>
</comment>
<dbReference type="RefSeq" id="WP_151513922.1">
    <property type="nucleotide sequence ID" value="NZ_JBMVCA010000032.1"/>
</dbReference>
<evidence type="ECO:0000259" key="1">
    <source>
        <dbReference type="Pfam" id="PF01872"/>
    </source>
</evidence>
<organism evidence="2 3">
    <name type="scientific">Streptomyces arboris</name>
    <dbReference type="NCBI Taxonomy" id="2600619"/>
    <lineage>
        <taxon>Bacteria</taxon>
        <taxon>Bacillati</taxon>
        <taxon>Actinomycetota</taxon>
        <taxon>Actinomycetes</taxon>
        <taxon>Kitasatosporales</taxon>
        <taxon>Streptomycetaceae</taxon>
        <taxon>Streptomyces</taxon>
    </lineage>
</organism>
<name>A0A5N5EG25_9ACTN</name>
<keyword evidence="3" id="KW-1185">Reference proteome</keyword>
<dbReference type="Proteomes" id="UP000326907">
    <property type="component" value="Unassembled WGS sequence"/>
</dbReference>
<dbReference type="InterPro" id="IPR024072">
    <property type="entry name" value="DHFR-like_dom_sf"/>
</dbReference>
<dbReference type="EMBL" id="VYUA01000070">
    <property type="protein sequence ID" value="KAB2587850.1"/>
    <property type="molecule type" value="Genomic_DNA"/>
</dbReference>
<dbReference type="InterPro" id="IPR050765">
    <property type="entry name" value="Riboflavin_Biosynth_HTPR"/>
</dbReference>
<gene>
    <name evidence="2" type="ORF">F5983_35615</name>
</gene>
<proteinExistence type="predicted"/>
<sequence>MNKIVSSISVSLDGFFEGADRDIEWHSVDEEVHQHFNDYLRTAGAFVEGRVTYQLMEEFWPTADQDPANDGPMAEFAGIWRDMPKYVYSRTLEAVGPGATLLREVDRDEVCAVRDAAAGDLIVGGADLVETFRRLDLVDEYRVYVHPVLLGRGRPFFGEAADRQGLRLLESRTFGNGVVLLRYETDPAPADA</sequence>
<accession>A0A5N5EG25</accession>
<dbReference type="InterPro" id="IPR002734">
    <property type="entry name" value="RibDG_C"/>
</dbReference>
<dbReference type="GO" id="GO:0008703">
    <property type="term" value="F:5-amino-6-(5-phosphoribosylamino)uracil reductase activity"/>
    <property type="evidence" value="ECO:0007669"/>
    <property type="project" value="InterPro"/>
</dbReference>
<reference evidence="2 3" key="1">
    <citation type="submission" date="2019-09" db="EMBL/GenBank/DDBJ databases">
        <authorList>
            <person name="Liu P."/>
        </authorList>
    </citation>
    <scope>NUCLEOTIDE SEQUENCE [LARGE SCALE GENOMIC DNA]</scope>
    <source>
        <strain evidence="2 3">TRM68085</strain>
    </source>
</reference>
<protein>
    <submittedName>
        <fullName evidence="2">Dihydrofolate reductase</fullName>
    </submittedName>
</protein>
<dbReference type="PANTHER" id="PTHR38011:SF11">
    <property type="entry name" value="2,5-DIAMINO-6-RIBOSYLAMINO-4(3H)-PYRIMIDINONE 5'-PHOSPHATE REDUCTASE"/>
    <property type="match status" value="1"/>
</dbReference>
<dbReference type="AlphaFoldDB" id="A0A5N5EG25"/>
<dbReference type="Pfam" id="PF01872">
    <property type="entry name" value="RibD_C"/>
    <property type="match status" value="1"/>
</dbReference>